<evidence type="ECO:0000256" key="3">
    <source>
        <dbReference type="ARBA" id="ARBA00023295"/>
    </source>
</evidence>
<dbReference type="PROSITE" id="PS00659">
    <property type="entry name" value="GLYCOSYL_HYDROL_F5"/>
    <property type="match status" value="1"/>
</dbReference>
<organism evidence="5 6">
    <name type="scientific">Corynespora cassiicola Philippines</name>
    <dbReference type="NCBI Taxonomy" id="1448308"/>
    <lineage>
        <taxon>Eukaryota</taxon>
        <taxon>Fungi</taxon>
        <taxon>Dikarya</taxon>
        <taxon>Ascomycota</taxon>
        <taxon>Pezizomycotina</taxon>
        <taxon>Dothideomycetes</taxon>
        <taxon>Pleosporomycetidae</taxon>
        <taxon>Pleosporales</taxon>
        <taxon>Corynesporascaceae</taxon>
        <taxon>Corynespora</taxon>
    </lineage>
</organism>
<keyword evidence="2 5" id="KW-0378">Hydrolase</keyword>
<keyword evidence="4" id="KW-0732">Signal</keyword>
<accession>A0A2T2N236</accession>
<dbReference type="GO" id="GO:0004553">
    <property type="term" value="F:hydrolase activity, hydrolyzing O-glycosyl compounds"/>
    <property type="evidence" value="ECO:0007669"/>
    <property type="project" value="InterPro"/>
</dbReference>
<reference evidence="5 6" key="1">
    <citation type="journal article" date="2018" name="Front. Microbiol.">
        <title>Genome-Wide Analysis of Corynespora cassiicola Leaf Fall Disease Putative Effectors.</title>
        <authorList>
            <person name="Lopez D."/>
            <person name="Ribeiro S."/>
            <person name="Label P."/>
            <person name="Fumanal B."/>
            <person name="Venisse J.S."/>
            <person name="Kohler A."/>
            <person name="de Oliveira R.R."/>
            <person name="Labutti K."/>
            <person name="Lipzen A."/>
            <person name="Lail K."/>
            <person name="Bauer D."/>
            <person name="Ohm R.A."/>
            <person name="Barry K.W."/>
            <person name="Spatafora J."/>
            <person name="Grigoriev I.V."/>
            <person name="Martin F.M."/>
            <person name="Pujade-Renaud V."/>
        </authorList>
    </citation>
    <scope>NUCLEOTIDE SEQUENCE [LARGE SCALE GENOMIC DNA]</scope>
    <source>
        <strain evidence="5 6">Philippines</strain>
    </source>
</reference>
<dbReference type="GO" id="GO:0005975">
    <property type="term" value="P:carbohydrate metabolic process"/>
    <property type="evidence" value="ECO:0007669"/>
    <property type="project" value="InterPro"/>
</dbReference>
<dbReference type="InterPro" id="IPR017853">
    <property type="entry name" value="GH"/>
</dbReference>
<sequence>MKAISLAAILLSSISVLGAVTTRQTSSGVATVDLSKNTGPAKFIASGWIYGFPDNGVEADTSIPENFIRDVKFVASRAGGAQTPSRGWIDGYQGYVPRLNSTISNYRTTRKYDGTFILLVHDLWGADGSNIPLYPGDGGNWTEAESFFQQLADDLQANDMLEELVIDIWNEPDLTTFWNRPWDQYLAYYARAHNFFKRALPSTLVSGPSMAVSPSLDNNHWKTWLSTIASNETVPDIYSWHQIGDWSREPDTTIPDLNTLKAVDNLPDLPIDINEYAWPTEQTPGCSVFYIAQLERHNLRGLRANWGSTTALHDYLANLIYKNADGEYYPNGEWQLYKYYASMLGDRVATTASSDRLFDVYATKDGSTVKVIAGTRTVQAAYNFSISGLDSIGLVASGKVDVRTYRFDWAGPTGEMGPPTDLGVSSFSHEDGVINILVDFPTNATAYAYEFSGV</sequence>
<dbReference type="STRING" id="1448308.A0A2T2N236"/>
<dbReference type="Gene3D" id="3.20.20.80">
    <property type="entry name" value="Glycosidases"/>
    <property type="match status" value="1"/>
</dbReference>
<dbReference type="Proteomes" id="UP000240883">
    <property type="component" value="Unassembled WGS sequence"/>
</dbReference>
<gene>
    <name evidence="5" type="ORF">BS50DRAFT_579924</name>
</gene>
<evidence type="ECO:0000313" key="6">
    <source>
        <dbReference type="Proteomes" id="UP000240883"/>
    </source>
</evidence>
<dbReference type="OrthoDB" id="3445803at2759"/>
<keyword evidence="6" id="KW-1185">Reference proteome</keyword>
<evidence type="ECO:0000256" key="2">
    <source>
        <dbReference type="ARBA" id="ARBA00022801"/>
    </source>
</evidence>
<feature type="chain" id="PRO_5015579061" evidence="4">
    <location>
        <begin position="20"/>
        <end position="454"/>
    </location>
</feature>
<proteinExistence type="inferred from homology"/>
<evidence type="ECO:0000313" key="5">
    <source>
        <dbReference type="EMBL" id="PSN59515.1"/>
    </source>
</evidence>
<dbReference type="SUPFAM" id="SSF51445">
    <property type="entry name" value="(Trans)glycosidases"/>
    <property type="match status" value="1"/>
</dbReference>
<comment type="similarity">
    <text evidence="1">Belongs to the glycosyl hydrolase 5 (cellulase A) family.</text>
</comment>
<dbReference type="EMBL" id="KZ678155">
    <property type="protein sequence ID" value="PSN59515.1"/>
    <property type="molecule type" value="Genomic_DNA"/>
</dbReference>
<dbReference type="InterPro" id="IPR018087">
    <property type="entry name" value="Glyco_hydro_5_CS"/>
</dbReference>
<dbReference type="AlphaFoldDB" id="A0A2T2N236"/>
<name>A0A2T2N236_CORCC</name>
<evidence type="ECO:0000256" key="1">
    <source>
        <dbReference type="ARBA" id="ARBA00005641"/>
    </source>
</evidence>
<protein>
    <submittedName>
        <fullName evidence="5">Glycoside hydrolase</fullName>
    </submittedName>
</protein>
<feature type="signal peptide" evidence="4">
    <location>
        <begin position="1"/>
        <end position="19"/>
    </location>
</feature>
<keyword evidence="3" id="KW-0326">Glycosidase</keyword>
<evidence type="ECO:0000256" key="4">
    <source>
        <dbReference type="SAM" id="SignalP"/>
    </source>
</evidence>